<proteinExistence type="predicted"/>
<dbReference type="Proteomes" id="UP001243286">
    <property type="component" value="Unassembled WGS sequence"/>
</dbReference>
<dbReference type="EMBL" id="JASBQV010000003">
    <property type="protein sequence ID" value="MDI3234093.1"/>
    <property type="molecule type" value="Genomic_DNA"/>
</dbReference>
<keyword evidence="2" id="KW-1185">Reference proteome</keyword>
<gene>
    <name evidence="1" type="ORF">QK289_03650</name>
</gene>
<dbReference type="InterPro" id="IPR002514">
    <property type="entry name" value="Transposase_8"/>
</dbReference>
<evidence type="ECO:0000313" key="1">
    <source>
        <dbReference type="EMBL" id="MDI3234093.1"/>
    </source>
</evidence>
<comment type="caution">
    <text evidence="1">The sequence shown here is derived from an EMBL/GenBank/DDBJ whole genome shotgun (WGS) entry which is preliminary data.</text>
</comment>
<dbReference type="Pfam" id="PF01527">
    <property type="entry name" value="HTH_Tnp_1"/>
    <property type="match status" value="1"/>
</dbReference>
<evidence type="ECO:0000313" key="2">
    <source>
        <dbReference type="Proteomes" id="UP001243286"/>
    </source>
</evidence>
<dbReference type="InterPro" id="IPR009057">
    <property type="entry name" value="Homeodomain-like_sf"/>
</dbReference>
<organism evidence="1 2">
    <name type="scientific">Exiguobacterium antarcticum</name>
    <dbReference type="NCBI Taxonomy" id="132920"/>
    <lineage>
        <taxon>Bacteria</taxon>
        <taxon>Bacillati</taxon>
        <taxon>Bacillota</taxon>
        <taxon>Bacilli</taxon>
        <taxon>Bacillales</taxon>
        <taxon>Bacillales Family XII. Incertae Sedis</taxon>
        <taxon>Exiguobacterium</taxon>
    </lineage>
</organism>
<dbReference type="InterPro" id="IPR036388">
    <property type="entry name" value="WH-like_DNA-bd_sf"/>
</dbReference>
<accession>A0ABT6QZW4</accession>
<protein>
    <submittedName>
        <fullName evidence="1">Helix-turn-helix domain-containing protein</fullName>
    </submittedName>
</protein>
<reference evidence="1 2" key="1">
    <citation type="submission" date="2023-04" db="EMBL/GenBank/DDBJ databases">
        <title>Antarctic isolates genomes.</title>
        <authorList>
            <person name="Dimov S.G."/>
        </authorList>
    </citation>
    <scope>NUCLEOTIDE SEQUENCE [LARGE SCALE GENOMIC DNA]</scope>
    <source>
        <strain evidence="1 2">AL19</strain>
    </source>
</reference>
<dbReference type="SUPFAM" id="SSF46689">
    <property type="entry name" value="Homeodomain-like"/>
    <property type="match status" value="1"/>
</dbReference>
<name>A0ABT6QZW4_9BACL</name>
<sequence length="114" mass="13386">MTRTKHSVEQKLEALRMLASNKYTVQEVCKTHRVSRSTLERWKARLHSGGVASFEESSSLKIYTKELKQAAVRDFQAYEELKTYIEAYIYFYNNGRFQKRLNGLSPIEFRTKAV</sequence>
<dbReference type="Gene3D" id="1.10.10.10">
    <property type="entry name" value="Winged helix-like DNA-binding domain superfamily/Winged helix DNA-binding domain"/>
    <property type="match status" value="1"/>
</dbReference>